<organism evidence="5 6">
    <name type="scientific">Pelosinus propionicus DSM 13327</name>
    <dbReference type="NCBI Taxonomy" id="1123291"/>
    <lineage>
        <taxon>Bacteria</taxon>
        <taxon>Bacillati</taxon>
        <taxon>Bacillota</taxon>
        <taxon>Negativicutes</taxon>
        <taxon>Selenomonadales</taxon>
        <taxon>Sporomusaceae</taxon>
        <taxon>Pelosinus</taxon>
    </lineage>
</organism>
<gene>
    <name evidence="5" type="ORF">SAMN04490355_101755</name>
</gene>
<evidence type="ECO:0000259" key="4">
    <source>
        <dbReference type="PROSITE" id="PS51379"/>
    </source>
</evidence>
<keyword evidence="6" id="KW-1185">Reference proteome</keyword>
<dbReference type="GO" id="GO:0051536">
    <property type="term" value="F:iron-sulfur cluster binding"/>
    <property type="evidence" value="ECO:0007669"/>
    <property type="project" value="UniProtKB-KW"/>
</dbReference>
<dbReference type="STRING" id="1123291.SAMN04490355_101755"/>
<dbReference type="EMBL" id="FOTS01000017">
    <property type="protein sequence ID" value="SFL77645.1"/>
    <property type="molecule type" value="Genomic_DNA"/>
</dbReference>
<dbReference type="SUPFAM" id="SSF54862">
    <property type="entry name" value="4Fe-4S ferredoxins"/>
    <property type="match status" value="1"/>
</dbReference>
<dbReference type="Pfam" id="PF12838">
    <property type="entry name" value="Fer4_7"/>
    <property type="match status" value="1"/>
</dbReference>
<reference evidence="6" key="1">
    <citation type="submission" date="2016-10" db="EMBL/GenBank/DDBJ databases">
        <authorList>
            <person name="Varghese N."/>
            <person name="Submissions S."/>
        </authorList>
    </citation>
    <scope>NUCLEOTIDE SEQUENCE [LARGE SCALE GENOMIC DNA]</scope>
    <source>
        <strain evidence="6">DSM 13327</strain>
    </source>
</reference>
<evidence type="ECO:0000313" key="6">
    <source>
        <dbReference type="Proteomes" id="UP000199520"/>
    </source>
</evidence>
<dbReference type="OrthoDB" id="5422255at2"/>
<dbReference type="PROSITE" id="PS00198">
    <property type="entry name" value="4FE4S_FER_1"/>
    <property type="match status" value="1"/>
</dbReference>
<keyword evidence="2" id="KW-0408">Iron</keyword>
<dbReference type="GO" id="GO:0046872">
    <property type="term" value="F:metal ion binding"/>
    <property type="evidence" value="ECO:0007669"/>
    <property type="project" value="UniProtKB-KW"/>
</dbReference>
<evidence type="ECO:0000256" key="3">
    <source>
        <dbReference type="ARBA" id="ARBA00023014"/>
    </source>
</evidence>
<dbReference type="InterPro" id="IPR017900">
    <property type="entry name" value="4Fe4S_Fe_S_CS"/>
</dbReference>
<evidence type="ECO:0000313" key="5">
    <source>
        <dbReference type="EMBL" id="SFL77645.1"/>
    </source>
</evidence>
<keyword evidence="1" id="KW-0479">Metal-binding</keyword>
<feature type="domain" description="4Fe-4S ferredoxin-type" evidence="4">
    <location>
        <begin position="283"/>
        <end position="312"/>
    </location>
</feature>
<keyword evidence="3" id="KW-0411">Iron-sulfur</keyword>
<dbReference type="Gene3D" id="3.30.70.20">
    <property type="match status" value="2"/>
</dbReference>
<dbReference type="RefSeq" id="WP_090936717.1">
    <property type="nucleotide sequence ID" value="NZ_FOTS01000017.1"/>
</dbReference>
<feature type="domain" description="4Fe-4S ferredoxin-type" evidence="4">
    <location>
        <begin position="320"/>
        <end position="349"/>
    </location>
</feature>
<protein>
    <submittedName>
        <fullName evidence="5">4Fe-4S dicluster domain-containing protein</fullName>
    </submittedName>
</protein>
<sequence length="427" mass="47585">MGHIVNNQREYLLLQQRLDHNITGAPYSPIFIEILKLLFSAEEADLARQIPLRPTSIKTLARKLDMHIEQLRDKVSVMAEKGLVFDVEHKEECYVVLAPVVIGFFEFVFMRTRDEMPLKELAHLFEQYMFQDDRFAHSIFSETTQLGRSLVREEALPSGDYTEILDWEKASAVIYSAKTIGLSLCACRHKASHLGKSCNAPQKTCMTFHGSAQMLIKKGMAEEISCKDAMAVLEKCKEAGLAQIADNVQNHVGFICNCCGCCCGMLHSMKTFSMGHAVVTSNWLAQVDAEKCRGCNACIKACPLGAIVLEKKTQSTSTGRRAFCDEELCLGCGVCVAACKFNSIHMKPREKRVLVPENTFDRMISMAIERGKLSNFIFDDPSRLSHRALGRIAALLEKSSPVKAFLAIEPIKSVFLKSIVAGAKKFV</sequence>
<evidence type="ECO:0000256" key="1">
    <source>
        <dbReference type="ARBA" id="ARBA00022723"/>
    </source>
</evidence>
<proteinExistence type="predicted"/>
<dbReference type="AlphaFoldDB" id="A0A1I4KFR1"/>
<dbReference type="InterPro" id="IPR017896">
    <property type="entry name" value="4Fe4S_Fe-S-bd"/>
</dbReference>
<dbReference type="Proteomes" id="UP000199520">
    <property type="component" value="Unassembled WGS sequence"/>
</dbReference>
<dbReference type="PROSITE" id="PS51379">
    <property type="entry name" value="4FE4S_FER_2"/>
    <property type="match status" value="2"/>
</dbReference>
<evidence type="ECO:0000256" key="2">
    <source>
        <dbReference type="ARBA" id="ARBA00023004"/>
    </source>
</evidence>
<name>A0A1I4KFR1_9FIRM</name>
<accession>A0A1I4KFR1</accession>